<dbReference type="InterPro" id="IPR008795">
    <property type="entry name" value="Prominin"/>
</dbReference>
<dbReference type="Proteomes" id="UP000515163">
    <property type="component" value="Unplaced"/>
</dbReference>
<evidence type="ECO:0000256" key="4">
    <source>
        <dbReference type="ARBA" id="ARBA00022989"/>
    </source>
</evidence>
<evidence type="ECO:0000313" key="9">
    <source>
        <dbReference type="Proteomes" id="UP000515163"/>
    </source>
</evidence>
<dbReference type="KEGG" id="aten:116289107"/>
<dbReference type="InParanoid" id="A0A6P8HH43"/>
<feature type="chain" id="PRO_5028116986" evidence="8">
    <location>
        <begin position="28"/>
        <end position="898"/>
    </location>
</feature>
<feature type="transmembrane region" description="Helical" evidence="7">
    <location>
        <begin position="816"/>
        <end position="838"/>
    </location>
</feature>
<feature type="transmembrane region" description="Helical" evidence="7">
    <location>
        <begin position="157"/>
        <end position="179"/>
    </location>
</feature>
<keyword evidence="4 7" id="KW-1133">Transmembrane helix</keyword>
<protein>
    <submittedName>
        <fullName evidence="10">Prominin-1-A-like isoform X1</fullName>
    </submittedName>
</protein>
<feature type="transmembrane region" description="Helical" evidence="7">
    <location>
        <begin position="108"/>
        <end position="136"/>
    </location>
</feature>
<dbReference type="PANTHER" id="PTHR22730">
    <property type="entry name" value="PROMININ PROM PROTEIN"/>
    <property type="match status" value="1"/>
</dbReference>
<accession>A0A6P8HH43</accession>
<evidence type="ECO:0000256" key="5">
    <source>
        <dbReference type="ARBA" id="ARBA00023136"/>
    </source>
</evidence>
<evidence type="ECO:0000256" key="6">
    <source>
        <dbReference type="ARBA" id="ARBA00023180"/>
    </source>
</evidence>
<organism evidence="9 10">
    <name type="scientific">Actinia tenebrosa</name>
    <name type="common">Australian red waratah sea anemone</name>
    <dbReference type="NCBI Taxonomy" id="6105"/>
    <lineage>
        <taxon>Eukaryota</taxon>
        <taxon>Metazoa</taxon>
        <taxon>Cnidaria</taxon>
        <taxon>Anthozoa</taxon>
        <taxon>Hexacorallia</taxon>
        <taxon>Actiniaria</taxon>
        <taxon>Actiniidae</taxon>
        <taxon>Actinia</taxon>
    </lineage>
</organism>
<evidence type="ECO:0000313" key="10">
    <source>
        <dbReference type="RefSeq" id="XP_031551880.1"/>
    </source>
</evidence>
<keyword evidence="8" id="KW-0732">Signal</keyword>
<keyword evidence="6" id="KW-0325">Glycoprotein</keyword>
<comment type="subcellular location">
    <subcellularLocation>
        <location evidence="1">Membrane</location>
        <topology evidence="1">Multi-pass membrane protein</topology>
    </subcellularLocation>
</comment>
<evidence type="ECO:0000256" key="7">
    <source>
        <dbReference type="SAM" id="Phobius"/>
    </source>
</evidence>
<dbReference type="Pfam" id="PF05478">
    <property type="entry name" value="Prominin"/>
    <property type="match status" value="1"/>
</dbReference>
<keyword evidence="5 7" id="KW-0472">Membrane</keyword>
<keyword evidence="9" id="KW-1185">Reference proteome</keyword>
<name>A0A6P8HH43_ACTTE</name>
<sequence length="898" mass="100172">MNFGAAKSLKVVVFVLYCQTLVEFTACSVNEPRLNGKTIEFLPLYERIPYRTEIPPSQWMLSSYEEIARKFSLALREDPPYDVIKGVLKDGKISDDTYDKIIKYEIPFFILASISLLGCVMLPMTGLIFFFCRCCGKCGGNLEEENMEFSPVKQRQTLSILIFLCSVFILIGSSCIFLSNDRLGTSVPLLGSVLQDSIDDIIAYRNNTIQQLEVVAGSDMKFTTSLVVQDLNNISQLVAEPVMIEARKYVRPLLESIINMGKTMVKVNILLDNINETVNELQDLGDSLRHQLNVTRQNLTDLKTSCQADPGASMLGICDNLTDGLSLVPKADYTKIPSVSKELERAKEVSAFDMAAEARKGNETLEGVPKEIENTTHSKRQEVIDFVKNLSDAFDDITSSVRESSHVIVQDTLVPLKKNISTYFGPGGMVEEYDTYRFLGMSVLACTILFTILLIYCGLSAGMFGARDYDTPSTRSTLADCGGKALMWAVGFFFSTSLFVNLLLGVLFLVGANITVVCKSTKDLTLLEKTIDDNSIYGYYPISKMLFNDGTIDIQLSDVLRGCGNKETPWTLLKMDNKFNLENLTNYADSWRSSDSLHQVINKAIPSSLTIPSMDEIFQQLNSTIVNVSVVTAEADKKLNDSISVGVHHIDFTKYADQFELPLINGSLIDVAFQLRDLANAARNDSPTFANKLEFLSSRHQIIHYDIVDSSSSFVNILKSKVKQLEEKGNETLVGIENINRLVKDLEGFLGSEALAISNKAATAYLHRIIGWLDQYIDNAVYKYRNEVGECSQMKKVFDASASVFCDHVIGSLNSLWMSFGIITLFSFITLLLCINLANHYRRATRSHPKKSRYSVPLSLFNGGRGISSGSRKRSINPWNNVHKNTPIAEELTSLRWV</sequence>
<dbReference type="PANTHER" id="PTHR22730:SF1">
    <property type="entry name" value="PROMININ-LIKE PROTEIN"/>
    <property type="match status" value="1"/>
</dbReference>
<proteinExistence type="inferred from homology"/>
<feature type="signal peptide" evidence="8">
    <location>
        <begin position="1"/>
        <end position="27"/>
    </location>
</feature>
<dbReference type="GeneID" id="116289107"/>
<evidence type="ECO:0000256" key="1">
    <source>
        <dbReference type="ARBA" id="ARBA00004141"/>
    </source>
</evidence>
<dbReference type="AlphaFoldDB" id="A0A6P8HH43"/>
<keyword evidence="3 7" id="KW-0812">Transmembrane</keyword>
<evidence type="ECO:0000256" key="8">
    <source>
        <dbReference type="SAM" id="SignalP"/>
    </source>
</evidence>
<comment type="similarity">
    <text evidence="2">Belongs to the prominin family.</text>
</comment>
<dbReference type="GO" id="GO:0016020">
    <property type="term" value="C:membrane"/>
    <property type="evidence" value="ECO:0007669"/>
    <property type="project" value="UniProtKB-SubCell"/>
</dbReference>
<feature type="transmembrane region" description="Helical" evidence="7">
    <location>
        <begin position="485"/>
        <end position="510"/>
    </location>
</feature>
<dbReference type="RefSeq" id="XP_031551880.1">
    <property type="nucleotide sequence ID" value="XM_031696020.1"/>
</dbReference>
<dbReference type="OrthoDB" id="5962982at2759"/>
<evidence type="ECO:0000256" key="2">
    <source>
        <dbReference type="ARBA" id="ARBA00006058"/>
    </source>
</evidence>
<evidence type="ECO:0000256" key="3">
    <source>
        <dbReference type="ARBA" id="ARBA00022692"/>
    </source>
</evidence>
<gene>
    <name evidence="10" type="primary">LOC116289107</name>
</gene>
<feature type="transmembrane region" description="Helical" evidence="7">
    <location>
        <begin position="438"/>
        <end position="464"/>
    </location>
</feature>
<reference evidence="10" key="1">
    <citation type="submission" date="2025-08" db="UniProtKB">
        <authorList>
            <consortium name="RefSeq"/>
        </authorList>
    </citation>
    <scope>IDENTIFICATION</scope>
    <source>
        <tissue evidence="10">Tentacle</tissue>
    </source>
</reference>